<evidence type="ECO:0008006" key="5">
    <source>
        <dbReference type="Google" id="ProtNLM"/>
    </source>
</evidence>
<evidence type="ECO:0000256" key="1">
    <source>
        <dbReference type="SAM" id="MobiDB-lite"/>
    </source>
</evidence>
<keyword evidence="2" id="KW-0472">Membrane</keyword>
<reference evidence="3 4" key="2">
    <citation type="submission" date="2017-02" db="EMBL/GenBank/DDBJ databases">
        <title>A genome survey and senescence transcriptome analysis in Lentinula edodes.</title>
        <authorList>
            <person name="Sakamoto Y."/>
            <person name="Nakade K."/>
            <person name="Sato S."/>
            <person name="Yoshida Y."/>
            <person name="Miyazaki K."/>
            <person name="Natsume S."/>
            <person name="Konno N."/>
        </authorList>
    </citation>
    <scope>NUCLEOTIDE SEQUENCE [LARGE SCALE GENOMIC DNA]</scope>
    <source>
        <strain evidence="3 4">NBRC 111202</strain>
    </source>
</reference>
<dbReference type="PANTHER" id="PTHR38848:SF3">
    <property type="entry name" value="G-PROTEIN COUPLED RECEPTORS FAMILY 3 PROFILE DOMAIN-CONTAINING PROTEIN"/>
    <property type="match status" value="1"/>
</dbReference>
<feature type="transmembrane region" description="Helical" evidence="2">
    <location>
        <begin position="12"/>
        <end position="32"/>
    </location>
</feature>
<organism evidence="3 4">
    <name type="scientific">Lentinula edodes</name>
    <name type="common">Shiitake mushroom</name>
    <name type="synonym">Lentinus edodes</name>
    <dbReference type="NCBI Taxonomy" id="5353"/>
    <lineage>
        <taxon>Eukaryota</taxon>
        <taxon>Fungi</taxon>
        <taxon>Dikarya</taxon>
        <taxon>Basidiomycota</taxon>
        <taxon>Agaricomycotina</taxon>
        <taxon>Agaricomycetes</taxon>
        <taxon>Agaricomycetidae</taxon>
        <taxon>Agaricales</taxon>
        <taxon>Marasmiineae</taxon>
        <taxon>Omphalotaceae</taxon>
        <taxon>Lentinula</taxon>
    </lineage>
</organism>
<feature type="compositionally biased region" description="Basic and acidic residues" evidence="1">
    <location>
        <begin position="337"/>
        <end position="351"/>
    </location>
</feature>
<feature type="transmembrane region" description="Helical" evidence="2">
    <location>
        <begin position="233"/>
        <end position="255"/>
    </location>
</feature>
<name>A0A1Q3DYQ3_LENED</name>
<keyword evidence="2" id="KW-0812">Transmembrane</keyword>
<feature type="transmembrane region" description="Helical" evidence="2">
    <location>
        <begin position="127"/>
        <end position="146"/>
    </location>
</feature>
<dbReference type="AlphaFoldDB" id="A0A1Q3DYQ3"/>
<feature type="transmembrane region" description="Helical" evidence="2">
    <location>
        <begin position="203"/>
        <end position="227"/>
    </location>
</feature>
<dbReference type="Proteomes" id="UP000188533">
    <property type="component" value="Unassembled WGS sequence"/>
</dbReference>
<comment type="caution">
    <text evidence="3">The sequence shown here is derived from an EMBL/GenBank/DDBJ whole genome shotgun (WGS) entry which is preliminary data.</text>
</comment>
<feature type="transmembrane region" description="Helical" evidence="2">
    <location>
        <begin position="87"/>
        <end position="106"/>
    </location>
</feature>
<sequence length="411" mass="45718">MSTAATKFSSEALQVVVFLILSLGLCLTTHCLSRSVTTARLMTDSKISCARLFLMLVFASSWLFVFINQLLIFGITLQFNDTTCKAAAHVCAVLYGVSKAFMYLFLAEKVHTVWSPISRRRFSSPQYKICFFSLVLYALPAVSLLSNSLHKIRVNDGVCVLELVHYAAYYLVAYDIYVTTLFTAFFLWPLLNPSRRNPSIRRIALRTLCASIIALTSSTANAVMFVLLKNSEVGWVCFITCALDVIVNSVTLFWVSHYGLQNDEHARACSRSQSDDESIRFKSFITTQNSNNLESKSSDVAAEMTASELPSVPSRPLEVPIIDVNGNQSQIGHIIQHDKDSKDEEFDHHASDFSSVSRSTDPEVAIVAIRTSSVYVDVDADEINSFTGPESVVFASMPPCEVAFQKRDLQQ</sequence>
<dbReference type="PANTHER" id="PTHR38848">
    <property type="entry name" value="G-PROTEIN COUPLED RECEPTORS FAMILY 3 PROFILE DOMAIN-CONTAINING PROTEIN"/>
    <property type="match status" value="1"/>
</dbReference>
<evidence type="ECO:0000256" key="2">
    <source>
        <dbReference type="SAM" id="Phobius"/>
    </source>
</evidence>
<feature type="region of interest" description="Disordered" evidence="1">
    <location>
        <begin position="337"/>
        <end position="357"/>
    </location>
</feature>
<feature type="transmembrane region" description="Helical" evidence="2">
    <location>
        <begin position="166"/>
        <end position="191"/>
    </location>
</feature>
<proteinExistence type="predicted"/>
<gene>
    <name evidence="3" type="ORF">LENED_001635</name>
</gene>
<feature type="transmembrane region" description="Helical" evidence="2">
    <location>
        <begin position="52"/>
        <end position="75"/>
    </location>
</feature>
<evidence type="ECO:0000313" key="3">
    <source>
        <dbReference type="EMBL" id="GAW00138.1"/>
    </source>
</evidence>
<evidence type="ECO:0000313" key="4">
    <source>
        <dbReference type="Proteomes" id="UP000188533"/>
    </source>
</evidence>
<keyword evidence="4" id="KW-1185">Reference proteome</keyword>
<reference evidence="3 4" key="1">
    <citation type="submission" date="2016-08" db="EMBL/GenBank/DDBJ databases">
        <authorList>
            <consortium name="Lentinula edodes genome sequencing consortium"/>
            <person name="Sakamoto Y."/>
            <person name="Nakade K."/>
            <person name="Sato S."/>
            <person name="Yoshida Y."/>
            <person name="Miyazaki K."/>
            <person name="Natsume S."/>
            <person name="Konno N."/>
        </authorList>
    </citation>
    <scope>NUCLEOTIDE SEQUENCE [LARGE SCALE GENOMIC DNA]</scope>
    <source>
        <strain evidence="3 4">NBRC 111202</strain>
    </source>
</reference>
<accession>A0A1Q3DYQ3</accession>
<dbReference type="EMBL" id="BDGU01000027">
    <property type="protein sequence ID" value="GAW00138.1"/>
    <property type="molecule type" value="Genomic_DNA"/>
</dbReference>
<protein>
    <recommendedName>
        <fullName evidence="5">Transmembrane protein</fullName>
    </recommendedName>
</protein>
<keyword evidence="2" id="KW-1133">Transmembrane helix</keyword>